<name>A0AAW2YH51_9EUKA</name>
<keyword evidence="1" id="KW-0812">Transmembrane</keyword>
<evidence type="ECO:0000313" key="2">
    <source>
        <dbReference type="EMBL" id="KAL0476696.1"/>
    </source>
</evidence>
<organism evidence="2 3">
    <name type="scientific">Acrasis kona</name>
    <dbReference type="NCBI Taxonomy" id="1008807"/>
    <lineage>
        <taxon>Eukaryota</taxon>
        <taxon>Discoba</taxon>
        <taxon>Heterolobosea</taxon>
        <taxon>Tetramitia</taxon>
        <taxon>Eutetramitia</taxon>
        <taxon>Acrasidae</taxon>
        <taxon>Acrasis</taxon>
    </lineage>
</organism>
<protein>
    <submittedName>
        <fullName evidence="2">PURU1</fullName>
    </submittedName>
</protein>
<accession>A0AAW2YH51</accession>
<keyword evidence="1" id="KW-1133">Transmembrane helix</keyword>
<dbReference type="Proteomes" id="UP001431209">
    <property type="component" value="Unassembled WGS sequence"/>
</dbReference>
<keyword evidence="1" id="KW-0472">Membrane</keyword>
<sequence>MSKAYKLYTYGKYADRTLKKRYVAAAIASVTVPTLVSIHEYIRKDDIMTNNIEYLNEKTSKLRSNDINLYQVSYIDLVVLALRMQQLQTYFLFGYSKIYKKTLEDDDVINILRKFLLLFQNSYKKDVVFDVDLSPDDQPEVIYPTFGEHVQNKITDMIAYFIYKSTYGSLEIMTTTKENNQLMIDKITKGGIMGCTFNLACKQGFLSKYAIQFLDVLGKNEHSHLNMLPWQDTIINLGIFQTDDARAAVCRLITRMFSNDSINKSVLSGLNHVYLSVLLQKIFDELNGTDEMRDWAAIGLQLARTCYDPQSQKHKRNKKKLQNKQDENIDFDHFKKFFVLCVVPVFYCLVKFKLKNVPISLAGVVRGASSCIIPNVLFLESELGVNPHSQNIAIGCQWLVAVTHATLLLQGYQIMIVPYLFAMLIYGRSINVFN</sequence>
<feature type="transmembrane region" description="Helical" evidence="1">
    <location>
        <begin position="21"/>
        <end position="42"/>
    </location>
</feature>
<gene>
    <name evidence="2" type="ORF">AKO1_006161</name>
</gene>
<dbReference type="AlphaFoldDB" id="A0AAW2YH51"/>
<comment type="caution">
    <text evidence="2">The sequence shown here is derived from an EMBL/GenBank/DDBJ whole genome shotgun (WGS) entry which is preliminary data.</text>
</comment>
<keyword evidence="3" id="KW-1185">Reference proteome</keyword>
<dbReference type="EMBL" id="JAOPGA020000078">
    <property type="protein sequence ID" value="KAL0476696.1"/>
    <property type="molecule type" value="Genomic_DNA"/>
</dbReference>
<reference evidence="2 3" key="1">
    <citation type="submission" date="2024-03" db="EMBL/GenBank/DDBJ databases">
        <title>The Acrasis kona genome and developmental transcriptomes reveal deep origins of eukaryotic multicellular pathways.</title>
        <authorList>
            <person name="Sheikh S."/>
            <person name="Fu C.-J."/>
            <person name="Brown M.W."/>
            <person name="Baldauf S.L."/>
        </authorList>
    </citation>
    <scope>NUCLEOTIDE SEQUENCE [LARGE SCALE GENOMIC DNA]</scope>
    <source>
        <strain evidence="2 3">ATCC MYA-3509</strain>
    </source>
</reference>
<proteinExistence type="predicted"/>
<evidence type="ECO:0000256" key="1">
    <source>
        <dbReference type="SAM" id="Phobius"/>
    </source>
</evidence>
<evidence type="ECO:0000313" key="3">
    <source>
        <dbReference type="Proteomes" id="UP001431209"/>
    </source>
</evidence>